<dbReference type="PANTHER" id="PTHR11098">
    <property type="entry name" value="NICOTINATE PHOSPHORIBOSYLTRANSFERASE"/>
    <property type="match status" value="1"/>
</dbReference>
<comment type="similarity">
    <text evidence="2">Belongs to the NAPRTase family.</text>
</comment>
<accession>A0ABQ9JYV0</accession>
<dbReference type="Proteomes" id="UP001162164">
    <property type="component" value="Unassembled WGS sequence"/>
</dbReference>
<organism evidence="10 11">
    <name type="scientific">Molorchus minor</name>
    <dbReference type="NCBI Taxonomy" id="1323400"/>
    <lineage>
        <taxon>Eukaryota</taxon>
        <taxon>Metazoa</taxon>
        <taxon>Ecdysozoa</taxon>
        <taxon>Arthropoda</taxon>
        <taxon>Hexapoda</taxon>
        <taxon>Insecta</taxon>
        <taxon>Pterygota</taxon>
        <taxon>Neoptera</taxon>
        <taxon>Endopterygota</taxon>
        <taxon>Coleoptera</taxon>
        <taxon>Polyphaga</taxon>
        <taxon>Cucujiformia</taxon>
        <taxon>Chrysomeloidea</taxon>
        <taxon>Cerambycidae</taxon>
        <taxon>Lamiinae</taxon>
        <taxon>Monochamini</taxon>
        <taxon>Molorchus</taxon>
    </lineage>
</organism>
<comment type="catalytic activity">
    <reaction evidence="7">
        <text>5-phospho-alpha-D-ribose 1-diphosphate + nicotinate + ATP + H2O = nicotinate beta-D-ribonucleotide + ADP + phosphate + diphosphate</text>
        <dbReference type="Rhea" id="RHEA:36163"/>
        <dbReference type="ChEBI" id="CHEBI:15377"/>
        <dbReference type="ChEBI" id="CHEBI:30616"/>
        <dbReference type="ChEBI" id="CHEBI:32544"/>
        <dbReference type="ChEBI" id="CHEBI:33019"/>
        <dbReference type="ChEBI" id="CHEBI:43474"/>
        <dbReference type="ChEBI" id="CHEBI:57502"/>
        <dbReference type="ChEBI" id="CHEBI:58017"/>
        <dbReference type="ChEBI" id="CHEBI:456216"/>
        <dbReference type="EC" id="6.3.4.21"/>
    </reaction>
</comment>
<comment type="pathway">
    <text evidence="1">Cofactor biosynthesis; NAD(+) biosynthesis; nicotinate D-ribonucleotide from nicotinate: step 1/1.</text>
</comment>
<keyword evidence="5" id="KW-0436">Ligase</keyword>
<dbReference type="InterPro" id="IPR007229">
    <property type="entry name" value="Nic_PRibTrfase-Fam"/>
</dbReference>
<dbReference type="EC" id="6.3.4.21" evidence="3"/>
<feature type="domain" description="Nicotinate phosphoribosyltransferase N-terminal" evidence="8">
    <location>
        <begin position="1"/>
        <end position="43"/>
    </location>
</feature>
<comment type="caution">
    <text evidence="10">The sequence shown here is derived from an EMBL/GenBank/DDBJ whole genome shotgun (WGS) entry which is preliminary data.</text>
</comment>
<evidence type="ECO:0000256" key="4">
    <source>
        <dbReference type="ARBA" id="ARBA00022553"/>
    </source>
</evidence>
<dbReference type="SUPFAM" id="SSF54675">
    <property type="entry name" value="Nicotinate/Quinolinate PRTase N-terminal domain-like"/>
    <property type="match status" value="1"/>
</dbReference>
<evidence type="ECO:0000256" key="5">
    <source>
        <dbReference type="ARBA" id="ARBA00022598"/>
    </source>
</evidence>
<evidence type="ECO:0000256" key="1">
    <source>
        <dbReference type="ARBA" id="ARBA00004952"/>
    </source>
</evidence>
<sequence>MAYAYWKSEKINDHAVFDLFYRKNPFNGEFVIFAGLEECIKRAQGPDGGLSASKYAYIGGFDGTSNVLAGKLYGIPVKGTHAHSYVTSFNNLSDLHTKLLLSKQDGEVKDFLLAASNWRKKLVTIFNVVLSEVSDGEFSAFISFAIAFPDGFMALVDTYDVLKSGLLNFCAVALALHDFGYQSIENPPTVKQKVLCRHPFEESKRAFVIPSKVEDLLNLFWEDGRVCQSLPSLEEIRENVKISLDILRPDIKRTLNPTPFKVSL</sequence>
<dbReference type="PANTHER" id="PTHR11098:SF1">
    <property type="entry name" value="NICOTINATE PHOSPHORIBOSYLTRANSFERASE"/>
    <property type="match status" value="1"/>
</dbReference>
<evidence type="ECO:0000256" key="3">
    <source>
        <dbReference type="ARBA" id="ARBA00013236"/>
    </source>
</evidence>
<name>A0ABQ9JYV0_9CUCU</name>
<protein>
    <recommendedName>
        <fullName evidence="3">nicotinate phosphoribosyltransferase</fullName>
        <ecNumber evidence="3">6.3.4.21</ecNumber>
    </recommendedName>
</protein>
<feature type="domain" description="Nicotinate phosphoribosyltransferase C-terminal" evidence="9">
    <location>
        <begin position="185"/>
        <end position="264"/>
    </location>
</feature>
<evidence type="ECO:0000256" key="6">
    <source>
        <dbReference type="ARBA" id="ARBA00022642"/>
    </source>
</evidence>
<dbReference type="Pfam" id="PF17767">
    <property type="entry name" value="NAPRTase_N"/>
    <property type="match status" value="1"/>
</dbReference>
<evidence type="ECO:0000256" key="7">
    <source>
        <dbReference type="ARBA" id="ARBA00048668"/>
    </source>
</evidence>
<dbReference type="SUPFAM" id="SSF51690">
    <property type="entry name" value="Nicotinate/Quinolinate PRTase C-terminal domain-like"/>
    <property type="match status" value="2"/>
</dbReference>
<dbReference type="Pfam" id="PF17956">
    <property type="entry name" value="NAPRTase_C"/>
    <property type="match status" value="1"/>
</dbReference>
<evidence type="ECO:0000259" key="9">
    <source>
        <dbReference type="Pfam" id="PF17956"/>
    </source>
</evidence>
<dbReference type="InterPro" id="IPR013785">
    <property type="entry name" value="Aldolase_TIM"/>
</dbReference>
<keyword evidence="4" id="KW-0597">Phosphoprotein</keyword>
<reference evidence="10" key="1">
    <citation type="journal article" date="2023" name="Insect Mol. Biol.">
        <title>Genome sequencing provides insights into the evolution of gene families encoding plant cell wall-degrading enzymes in longhorned beetles.</title>
        <authorList>
            <person name="Shin N.R."/>
            <person name="Okamura Y."/>
            <person name="Kirsch R."/>
            <person name="Pauchet Y."/>
        </authorList>
    </citation>
    <scope>NUCLEOTIDE SEQUENCE</scope>
    <source>
        <strain evidence="10">MMC_N1</strain>
    </source>
</reference>
<proteinExistence type="inferred from homology"/>
<keyword evidence="11" id="KW-1185">Reference proteome</keyword>
<dbReference type="InterPro" id="IPR040727">
    <property type="entry name" value="NAPRTase_N"/>
</dbReference>
<evidence type="ECO:0000313" key="11">
    <source>
        <dbReference type="Proteomes" id="UP001162164"/>
    </source>
</evidence>
<dbReference type="InterPro" id="IPR036068">
    <property type="entry name" value="Nicotinate_pribotase-like_C"/>
</dbReference>
<dbReference type="Gene3D" id="3.20.140.10">
    <property type="entry name" value="nicotinate phosphoribosyltransferase"/>
    <property type="match status" value="2"/>
</dbReference>
<dbReference type="InterPro" id="IPR041619">
    <property type="entry name" value="NAPRTase_C"/>
</dbReference>
<evidence type="ECO:0000313" key="10">
    <source>
        <dbReference type="EMBL" id="KAJ8983175.1"/>
    </source>
</evidence>
<dbReference type="Gene3D" id="3.20.20.70">
    <property type="entry name" value="Aldolase class I"/>
    <property type="match status" value="1"/>
</dbReference>
<evidence type="ECO:0000256" key="2">
    <source>
        <dbReference type="ARBA" id="ARBA00010897"/>
    </source>
</evidence>
<evidence type="ECO:0000259" key="8">
    <source>
        <dbReference type="Pfam" id="PF17767"/>
    </source>
</evidence>
<keyword evidence="6" id="KW-0662">Pyridine nucleotide biosynthesis</keyword>
<dbReference type="EMBL" id="JAPWTJ010000091">
    <property type="protein sequence ID" value="KAJ8983175.1"/>
    <property type="molecule type" value="Genomic_DNA"/>
</dbReference>
<gene>
    <name evidence="10" type="ORF">NQ317_016277</name>
</gene>